<evidence type="ECO:0000256" key="4">
    <source>
        <dbReference type="ARBA" id="ARBA00023125"/>
    </source>
</evidence>
<dbReference type="GO" id="GO:0006313">
    <property type="term" value="P:DNA transposition"/>
    <property type="evidence" value="ECO:0007669"/>
    <property type="project" value="UniProtKB-UniRule"/>
</dbReference>
<dbReference type="Proteomes" id="UP000183975">
    <property type="component" value="Unassembled WGS sequence"/>
</dbReference>
<keyword evidence="4 6" id="KW-0238">DNA-binding</keyword>
<dbReference type="GO" id="GO:0004803">
    <property type="term" value="F:transposase activity"/>
    <property type="evidence" value="ECO:0007669"/>
    <property type="project" value="UniProtKB-UniRule"/>
</dbReference>
<dbReference type="InterPro" id="IPR001207">
    <property type="entry name" value="Transposase_mutator"/>
</dbReference>
<sequence length="108" mass="12411">MKAVALMLKAIHSQESKEAAREKAIQVAEKLKAMKLAKAAQKVEDSIEETLNYRDFPTRHWTRIRTNNTIERLNREIKRRTKAISAFPDRQSALMPVCARLRHVAATN</sequence>
<dbReference type="EMBL" id="FRAH01000009">
    <property type="protein sequence ID" value="SHJ91025.1"/>
    <property type="molecule type" value="Genomic_DNA"/>
</dbReference>
<evidence type="ECO:0000313" key="7">
    <source>
        <dbReference type="EMBL" id="SHJ91025.1"/>
    </source>
</evidence>
<evidence type="ECO:0000256" key="5">
    <source>
        <dbReference type="ARBA" id="ARBA00023172"/>
    </source>
</evidence>
<evidence type="ECO:0000256" key="1">
    <source>
        <dbReference type="ARBA" id="ARBA00002190"/>
    </source>
</evidence>
<reference evidence="7 8" key="1">
    <citation type="submission" date="2016-11" db="EMBL/GenBank/DDBJ databases">
        <authorList>
            <person name="Jaros S."/>
            <person name="Januszkiewicz K."/>
            <person name="Wedrychowicz H."/>
        </authorList>
    </citation>
    <scope>NUCLEOTIDE SEQUENCE [LARGE SCALE GENOMIC DNA]</scope>
    <source>
        <strain evidence="7 8">DSM 14214</strain>
    </source>
</reference>
<name>A0A1M6N5N2_9FIRM</name>
<dbReference type="PANTHER" id="PTHR33217:SF7">
    <property type="entry name" value="TRANSPOSASE FOR INSERTION SEQUENCE ELEMENT IS1081"/>
    <property type="match status" value="1"/>
</dbReference>
<comment type="function">
    <text evidence="1 6">Required for the transposition of the insertion element.</text>
</comment>
<protein>
    <recommendedName>
        <fullName evidence="6">Mutator family transposase</fullName>
    </recommendedName>
</protein>
<accession>A0A1M6N5N2</accession>
<proteinExistence type="inferred from homology"/>
<evidence type="ECO:0000256" key="6">
    <source>
        <dbReference type="RuleBase" id="RU365089"/>
    </source>
</evidence>
<keyword evidence="5 6" id="KW-0233">DNA recombination</keyword>
<organism evidence="7 8">
    <name type="scientific">Anaerotignum lactatifermentans DSM 14214</name>
    <dbReference type="NCBI Taxonomy" id="1121323"/>
    <lineage>
        <taxon>Bacteria</taxon>
        <taxon>Bacillati</taxon>
        <taxon>Bacillota</taxon>
        <taxon>Clostridia</taxon>
        <taxon>Lachnospirales</taxon>
        <taxon>Anaerotignaceae</taxon>
        <taxon>Anaerotignum</taxon>
    </lineage>
</organism>
<keyword evidence="6" id="KW-0814">Transposable element</keyword>
<dbReference type="AlphaFoldDB" id="A0A1M6N5N2"/>
<dbReference type="Pfam" id="PF00872">
    <property type="entry name" value="Transposase_mut"/>
    <property type="match status" value="1"/>
</dbReference>
<comment type="similarity">
    <text evidence="2 6">Belongs to the transposase mutator family.</text>
</comment>
<keyword evidence="8" id="KW-1185">Reference proteome</keyword>
<dbReference type="PANTHER" id="PTHR33217">
    <property type="entry name" value="TRANSPOSASE FOR INSERTION SEQUENCE ELEMENT IS1081"/>
    <property type="match status" value="1"/>
</dbReference>
<evidence type="ECO:0000256" key="3">
    <source>
        <dbReference type="ARBA" id="ARBA00022578"/>
    </source>
</evidence>
<dbReference type="GO" id="GO:0003677">
    <property type="term" value="F:DNA binding"/>
    <property type="evidence" value="ECO:0007669"/>
    <property type="project" value="UniProtKB-UniRule"/>
</dbReference>
<keyword evidence="3 6" id="KW-0815">Transposition</keyword>
<evidence type="ECO:0000256" key="2">
    <source>
        <dbReference type="ARBA" id="ARBA00010961"/>
    </source>
</evidence>
<evidence type="ECO:0000313" key="8">
    <source>
        <dbReference type="Proteomes" id="UP000183975"/>
    </source>
</evidence>
<gene>
    <name evidence="7" type="ORF">SAMN02745138_00774</name>
</gene>